<proteinExistence type="predicted"/>
<name>A0A8J3EAX7_9PROT</name>
<reference evidence="3 4" key="1">
    <citation type="journal article" date="2014" name="Int. J. Syst. Evol. Microbiol.">
        <title>Complete genome sequence of Corynebacterium casei LMG S-19264T (=DSM 44701T), isolated from a smear-ripened cheese.</title>
        <authorList>
            <consortium name="US DOE Joint Genome Institute (JGI-PGF)"/>
            <person name="Walter F."/>
            <person name="Albersmeier A."/>
            <person name="Kalinowski J."/>
            <person name="Ruckert C."/>
        </authorList>
    </citation>
    <scope>NUCLEOTIDE SEQUENCE [LARGE SCALE GENOMIC DNA]</scope>
    <source>
        <strain evidence="3 4">CGMCC 1.16330</strain>
    </source>
</reference>
<feature type="domain" description="TssC1 N-terminal" evidence="1">
    <location>
        <begin position="68"/>
        <end position="375"/>
    </location>
</feature>
<dbReference type="InterPro" id="IPR044032">
    <property type="entry name" value="TssC1_C"/>
</dbReference>
<accession>A0A8J3EAX7</accession>
<protein>
    <submittedName>
        <fullName evidence="3">Type VI secretion protein EvpB</fullName>
    </submittedName>
</protein>
<evidence type="ECO:0000313" key="3">
    <source>
        <dbReference type="EMBL" id="GGG20780.1"/>
    </source>
</evidence>
<organism evidence="3 4">
    <name type="scientific">Caldovatus sediminis</name>
    <dbReference type="NCBI Taxonomy" id="2041189"/>
    <lineage>
        <taxon>Bacteria</taxon>
        <taxon>Pseudomonadati</taxon>
        <taxon>Pseudomonadota</taxon>
        <taxon>Alphaproteobacteria</taxon>
        <taxon>Acetobacterales</taxon>
        <taxon>Roseomonadaceae</taxon>
        <taxon>Caldovatus</taxon>
    </lineage>
</organism>
<dbReference type="NCBIfam" id="TIGR03355">
    <property type="entry name" value="VI_chp_2"/>
    <property type="match status" value="1"/>
</dbReference>
<sequence>MSASQTEAAGAAGAVTTEEAGLGLLEQVIGATKQTERDRAQELIKALTEEALKGTVTFSRNLSMTFERAIAALDRKISEQLNQVMHHPRFLQLEGSWRGLHYLVMNSETGTSLKLRLLQISKRELSRDLQRATEFDQSQMFKKIYENEFGTPGGEPYGALIGDYEWTNHPDDVETLRLMSNVAAAAFAPFISAVGPGMFGFQDWRELSKPRDLAKIFEGAEHTKWRSYRDTEDSRFVTLVMPRALARLPYGSATTPIEEFGYEEAPFDAAGNPKAMEHHDYCWMNAAYVMGARLTDAFAQHGFCVAIRGAEGGGKVSNLPTHVFTSDDGDADTKCPTEIGITDRREFELSNLGFLPLCHYKNTDYAVFFGAQSTQKPKKYDRPEATANAAISARLPYLMATSRFAHFLKVMARDKIGSFMEASDCEAWLNRWIKNYVNSNPNAGQEMKAKFPLREARVEVKEIPGKPGSYNAVAYMRPWLQMEELTTSMRMVARIPQKA</sequence>
<keyword evidence="4" id="KW-1185">Reference proteome</keyword>
<evidence type="ECO:0000313" key="4">
    <source>
        <dbReference type="Proteomes" id="UP000597507"/>
    </source>
</evidence>
<dbReference type="EMBL" id="BMKS01000002">
    <property type="protein sequence ID" value="GGG20780.1"/>
    <property type="molecule type" value="Genomic_DNA"/>
</dbReference>
<dbReference type="PANTHER" id="PTHR35565:SF3">
    <property type="entry name" value="TYPE VI SECRETION SYSTEM SHEATH PROTEIN TSSC1"/>
    <property type="match status" value="1"/>
</dbReference>
<dbReference type="RefSeq" id="WP_188898388.1">
    <property type="nucleotide sequence ID" value="NZ_BMKS01000002.1"/>
</dbReference>
<dbReference type="InterPro" id="IPR044031">
    <property type="entry name" value="TssC1_N"/>
</dbReference>
<evidence type="ECO:0000259" key="1">
    <source>
        <dbReference type="Pfam" id="PF05943"/>
    </source>
</evidence>
<comment type="caution">
    <text evidence="3">The sequence shown here is derived from an EMBL/GenBank/DDBJ whole genome shotgun (WGS) entry which is preliminary data.</text>
</comment>
<dbReference type="Pfam" id="PF18945">
    <property type="entry name" value="VipB_2"/>
    <property type="match status" value="1"/>
</dbReference>
<dbReference type="InterPro" id="IPR010269">
    <property type="entry name" value="T6SS_TssC-like"/>
</dbReference>
<dbReference type="Proteomes" id="UP000597507">
    <property type="component" value="Unassembled WGS sequence"/>
</dbReference>
<gene>
    <name evidence="3" type="ORF">GCM10010964_06230</name>
</gene>
<evidence type="ECO:0000259" key="2">
    <source>
        <dbReference type="Pfam" id="PF18945"/>
    </source>
</evidence>
<dbReference type="AlphaFoldDB" id="A0A8J3EAX7"/>
<feature type="domain" description="TssC1 C-terminal" evidence="2">
    <location>
        <begin position="384"/>
        <end position="495"/>
    </location>
</feature>
<dbReference type="Pfam" id="PF05943">
    <property type="entry name" value="VipB"/>
    <property type="match status" value="1"/>
</dbReference>
<dbReference type="PANTHER" id="PTHR35565">
    <property type="entry name" value="CYTOPLASMIC PROTEIN-RELATED"/>
    <property type="match status" value="1"/>
</dbReference>